<name>A0ABW4QJQ9_9BACL</name>
<feature type="domain" description="N-acetyltransferase" evidence="1">
    <location>
        <begin position="33"/>
        <end position="98"/>
    </location>
</feature>
<proteinExistence type="predicted"/>
<protein>
    <submittedName>
        <fullName evidence="2">GNAT family N-acetyltransferase</fullName>
        <ecNumber evidence="2">2.3.1.-</ecNumber>
    </submittedName>
</protein>
<gene>
    <name evidence="2" type="ORF">ACFSDB_13130</name>
</gene>
<dbReference type="Gene3D" id="3.40.630.30">
    <property type="match status" value="1"/>
</dbReference>
<evidence type="ECO:0000313" key="2">
    <source>
        <dbReference type="EMBL" id="MFD1863846.1"/>
    </source>
</evidence>
<evidence type="ECO:0000313" key="3">
    <source>
        <dbReference type="Proteomes" id="UP001597273"/>
    </source>
</evidence>
<comment type="caution">
    <text evidence="2">The sequence shown here is derived from an EMBL/GenBank/DDBJ whole genome shotgun (WGS) entry which is preliminary data.</text>
</comment>
<dbReference type="RefSeq" id="WP_204890253.1">
    <property type="nucleotide sequence ID" value="NZ_JBHUFW010000011.1"/>
</dbReference>
<sequence length="129" mass="14973">MLTKYKKTYKKVAMGLLSLVASRKSVKDLQELILSYEEKPERQLFFWKEGENITGLIGVEKRDGHYVILHLSVNPSYPGEETGYKIIESLRQQMAGQEMRLSRETALFLAKCRNMTEDLMPYHEEQAIS</sequence>
<keyword evidence="2" id="KW-0808">Transferase</keyword>
<keyword evidence="3" id="KW-1185">Reference proteome</keyword>
<dbReference type="EC" id="2.3.1.-" evidence="2"/>
<organism evidence="2 3">
    <name type="scientific">Planococcus chinensis</name>
    <dbReference type="NCBI Taxonomy" id="272917"/>
    <lineage>
        <taxon>Bacteria</taxon>
        <taxon>Bacillati</taxon>
        <taxon>Bacillota</taxon>
        <taxon>Bacilli</taxon>
        <taxon>Bacillales</taxon>
        <taxon>Caryophanaceae</taxon>
        <taxon>Planococcus</taxon>
    </lineage>
</organism>
<keyword evidence="2" id="KW-0012">Acyltransferase</keyword>
<evidence type="ECO:0000259" key="1">
    <source>
        <dbReference type="Pfam" id="PF00583"/>
    </source>
</evidence>
<dbReference type="EMBL" id="JBHUFW010000011">
    <property type="protein sequence ID" value="MFD1863846.1"/>
    <property type="molecule type" value="Genomic_DNA"/>
</dbReference>
<dbReference type="GO" id="GO:0016746">
    <property type="term" value="F:acyltransferase activity"/>
    <property type="evidence" value="ECO:0007669"/>
    <property type="project" value="UniProtKB-KW"/>
</dbReference>
<accession>A0ABW4QJQ9</accession>
<dbReference type="Proteomes" id="UP001597273">
    <property type="component" value="Unassembled WGS sequence"/>
</dbReference>
<dbReference type="Pfam" id="PF00583">
    <property type="entry name" value="Acetyltransf_1"/>
    <property type="match status" value="1"/>
</dbReference>
<dbReference type="InterPro" id="IPR000182">
    <property type="entry name" value="GNAT_dom"/>
</dbReference>
<reference evidence="3" key="1">
    <citation type="journal article" date="2019" name="Int. J. Syst. Evol. Microbiol.">
        <title>The Global Catalogue of Microorganisms (GCM) 10K type strain sequencing project: providing services to taxonomists for standard genome sequencing and annotation.</title>
        <authorList>
            <consortium name="The Broad Institute Genomics Platform"/>
            <consortium name="The Broad Institute Genome Sequencing Center for Infectious Disease"/>
            <person name="Wu L."/>
            <person name="Ma J."/>
        </authorList>
    </citation>
    <scope>NUCLEOTIDE SEQUENCE [LARGE SCALE GENOMIC DNA]</scope>
    <source>
        <strain evidence="3">CGMCC 1.15475</strain>
    </source>
</reference>